<dbReference type="GO" id="GO:0003779">
    <property type="term" value="F:actin binding"/>
    <property type="evidence" value="ECO:0007669"/>
    <property type="project" value="TreeGrafter"/>
</dbReference>
<dbReference type="GO" id="GO:0051371">
    <property type="term" value="F:muscle alpha-actinin binding"/>
    <property type="evidence" value="ECO:0007669"/>
    <property type="project" value="TreeGrafter"/>
</dbReference>
<proteinExistence type="predicted"/>
<dbReference type="PANTHER" id="PTHR24214:SF0">
    <property type="entry name" value="PDZ AND LIM DOMAIN PROTEIN 7"/>
    <property type="match status" value="1"/>
</dbReference>
<dbReference type="InterPro" id="IPR050604">
    <property type="entry name" value="PDZ-LIM_domain"/>
</dbReference>
<organism evidence="6 7">
    <name type="scientific">Electrophorus electricus</name>
    <name type="common">Electric eel</name>
    <name type="synonym">Gymnotus electricus</name>
    <dbReference type="NCBI Taxonomy" id="8005"/>
    <lineage>
        <taxon>Eukaryota</taxon>
        <taxon>Metazoa</taxon>
        <taxon>Chordata</taxon>
        <taxon>Craniata</taxon>
        <taxon>Vertebrata</taxon>
        <taxon>Euteleostomi</taxon>
        <taxon>Actinopterygii</taxon>
        <taxon>Neopterygii</taxon>
        <taxon>Teleostei</taxon>
        <taxon>Ostariophysi</taxon>
        <taxon>Gymnotiformes</taxon>
        <taxon>Gymnotoidei</taxon>
        <taxon>Gymnotidae</taxon>
        <taxon>Electrophorus</taxon>
    </lineage>
</organism>
<dbReference type="Ensembl" id="ENSEEET00000057660.1">
    <property type="protein sequence ID" value="ENSEEEP00000054759.1"/>
    <property type="gene ID" value="ENSEEEG00000024902.1"/>
</dbReference>
<keyword evidence="2" id="KW-0677">Repeat</keyword>
<feature type="region of interest" description="Disordered" evidence="5">
    <location>
        <begin position="77"/>
        <end position="138"/>
    </location>
</feature>
<comment type="subcellular location">
    <subcellularLocation>
        <location evidence="1">Cytoplasm</location>
        <location evidence="1">Cytoskeleton</location>
    </subcellularLocation>
</comment>
<reference evidence="6" key="2">
    <citation type="submission" date="2025-08" db="UniProtKB">
        <authorList>
            <consortium name="Ensembl"/>
        </authorList>
    </citation>
    <scope>IDENTIFICATION</scope>
</reference>
<accession>A0AAY5EDX8</accession>
<keyword evidence="3" id="KW-0862">Zinc</keyword>
<dbReference type="Proteomes" id="UP000314983">
    <property type="component" value="Chromosome 1"/>
</dbReference>
<dbReference type="GO" id="GO:0031941">
    <property type="term" value="C:filamentous actin"/>
    <property type="evidence" value="ECO:0007669"/>
    <property type="project" value="TreeGrafter"/>
</dbReference>
<evidence type="ECO:0000313" key="7">
    <source>
        <dbReference type="Proteomes" id="UP000314983"/>
    </source>
</evidence>
<dbReference type="GO" id="GO:0005912">
    <property type="term" value="C:adherens junction"/>
    <property type="evidence" value="ECO:0007669"/>
    <property type="project" value="TreeGrafter"/>
</dbReference>
<keyword evidence="4" id="KW-0963">Cytoplasm</keyword>
<sequence>MFVSPQSTPWLCCYLNDQTSRQLAVRLANRTLAPQWAWGTSAFNGLHWCGLDPAHRRDSQEAHFSLSLSLHSHGVAPCPSKTKPAAKPEGSRALGPAGPSCRPPWVTDPGFADRYRPDKTSTVVTQHSQRAEPTPEQSRCSIVQAALQGPAHGASSARTPLCAACSKVIRGRYVVALGRPGTRRSLCAASAEPCWNEGGFFEEQGSHILHRVLRQSLRPQMCQVQEEDNRRDHARPEDDLPRAVLRVRRLQEAH</sequence>
<dbReference type="GO" id="GO:0001725">
    <property type="term" value="C:stress fiber"/>
    <property type="evidence" value="ECO:0007669"/>
    <property type="project" value="TreeGrafter"/>
</dbReference>
<protein>
    <submittedName>
        <fullName evidence="6">Uncharacterized protein</fullName>
    </submittedName>
</protein>
<dbReference type="GO" id="GO:0030036">
    <property type="term" value="P:actin cytoskeleton organization"/>
    <property type="evidence" value="ECO:0007669"/>
    <property type="project" value="TreeGrafter"/>
</dbReference>
<dbReference type="GeneTree" id="ENSGT00940000159626"/>
<dbReference type="GO" id="GO:0030018">
    <property type="term" value="C:Z disc"/>
    <property type="evidence" value="ECO:0007669"/>
    <property type="project" value="TreeGrafter"/>
</dbReference>
<evidence type="ECO:0000256" key="1">
    <source>
        <dbReference type="ARBA" id="ARBA00004245"/>
    </source>
</evidence>
<dbReference type="GO" id="GO:0007507">
    <property type="term" value="P:heart development"/>
    <property type="evidence" value="ECO:0007669"/>
    <property type="project" value="TreeGrafter"/>
</dbReference>
<reference evidence="6 7" key="1">
    <citation type="submission" date="2020-05" db="EMBL/GenBank/DDBJ databases">
        <title>Electrophorus electricus (electric eel) genome, fEleEle1, primary haplotype.</title>
        <authorList>
            <person name="Myers G."/>
            <person name="Meyer A."/>
            <person name="Fedrigo O."/>
            <person name="Formenti G."/>
            <person name="Rhie A."/>
            <person name="Tracey A."/>
            <person name="Sims Y."/>
            <person name="Jarvis E.D."/>
        </authorList>
    </citation>
    <scope>NUCLEOTIDE SEQUENCE [LARGE SCALE GENOMIC DNA]</scope>
</reference>
<evidence type="ECO:0000256" key="2">
    <source>
        <dbReference type="ARBA" id="ARBA00022737"/>
    </source>
</evidence>
<dbReference type="GO" id="GO:0061061">
    <property type="term" value="P:muscle structure development"/>
    <property type="evidence" value="ECO:0007669"/>
    <property type="project" value="TreeGrafter"/>
</dbReference>
<evidence type="ECO:0000256" key="5">
    <source>
        <dbReference type="SAM" id="MobiDB-lite"/>
    </source>
</evidence>
<keyword evidence="3" id="KW-0479">Metal-binding</keyword>
<evidence type="ECO:0000313" key="6">
    <source>
        <dbReference type="Ensembl" id="ENSEEEP00000054759.1"/>
    </source>
</evidence>
<dbReference type="PANTHER" id="PTHR24214">
    <property type="entry name" value="PDZ AND LIM DOMAIN PROTEIN ZASP"/>
    <property type="match status" value="1"/>
</dbReference>
<evidence type="ECO:0000256" key="4">
    <source>
        <dbReference type="ARBA" id="ARBA00023212"/>
    </source>
</evidence>
<name>A0AAY5EDX8_ELEEL</name>
<keyword evidence="3" id="KW-0440">LIM domain</keyword>
<keyword evidence="4" id="KW-0206">Cytoskeleton</keyword>
<keyword evidence="7" id="KW-1185">Reference proteome</keyword>
<dbReference type="AlphaFoldDB" id="A0AAY5EDX8"/>
<reference evidence="6" key="3">
    <citation type="submission" date="2025-09" db="UniProtKB">
        <authorList>
            <consortium name="Ensembl"/>
        </authorList>
    </citation>
    <scope>IDENTIFICATION</scope>
</reference>
<evidence type="ECO:0000256" key="3">
    <source>
        <dbReference type="ARBA" id="ARBA00023038"/>
    </source>
</evidence>